<feature type="transmembrane region" description="Helical" evidence="1">
    <location>
        <begin position="12"/>
        <end position="32"/>
    </location>
</feature>
<evidence type="ECO:0000313" key="2">
    <source>
        <dbReference type="EMBL" id="SKB68175.1"/>
    </source>
</evidence>
<dbReference type="RefSeq" id="WP_079702747.1">
    <property type="nucleotide sequence ID" value="NZ_FUYR01000002.1"/>
</dbReference>
<feature type="transmembrane region" description="Helical" evidence="1">
    <location>
        <begin position="90"/>
        <end position="108"/>
    </location>
</feature>
<organism evidence="2 3">
    <name type="scientific">Daejeonella lutea</name>
    <dbReference type="NCBI Taxonomy" id="572036"/>
    <lineage>
        <taxon>Bacteria</taxon>
        <taxon>Pseudomonadati</taxon>
        <taxon>Bacteroidota</taxon>
        <taxon>Sphingobacteriia</taxon>
        <taxon>Sphingobacteriales</taxon>
        <taxon>Sphingobacteriaceae</taxon>
        <taxon>Daejeonella</taxon>
    </lineage>
</organism>
<name>A0A1T5D922_9SPHI</name>
<protein>
    <recommendedName>
        <fullName evidence="4">Cytochrome B</fullName>
    </recommendedName>
</protein>
<dbReference type="STRING" id="572036.SAMN05661099_2225"/>
<dbReference type="Proteomes" id="UP000189981">
    <property type="component" value="Unassembled WGS sequence"/>
</dbReference>
<keyword evidence="1" id="KW-0472">Membrane</keyword>
<evidence type="ECO:0000313" key="3">
    <source>
        <dbReference type="Proteomes" id="UP000189981"/>
    </source>
</evidence>
<dbReference type="OrthoDB" id="329514at2"/>
<dbReference type="AlphaFoldDB" id="A0A1T5D922"/>
<accession>A0A1T5D922</accession>
<proteinExistence type="predicted"/>
<gene>
    <name evidence="2" type="ORF">SAMN05661099_2225</name>
</gene>
<feature type="transmembrane region" description="Helical" evidence="1">
    <location>
        <begin position="44"/>
        <end position="70"/>
    </location>
</feature>
<keyword evidence="1" id="KW-1133">Transmembrane helix</keyword>
<dbReference type="EMBL" id="FUYR01000002">
    <property type="protein sequence ID" value="SKB68175.1"/>
    <property type="molecule type" value="Genomic_DNA"/>
</dbReference>
<evidence type="ECO:0008006" key="4">
    <source>
        <dbReference type="Google" id="ProtNLM"/>
    </source>
</evidence>
<evidence type="ECO:0000256" key="1">
    <source>
        <dbReference type="SAM" id="Phobius"/>
    </source>
</evidence>
<keyword evidence="1" id="KW-0812">Transmembrane</keyword>
<feature type="transmembrane region" description="Helical" evidence="1">
    <location>
        <begin position="120"/>
        <end position="137"/>
    </location>
</feature>
<keyword evidence="3" id="KW-1185">Reference proteome</keyword>
<sequence>MYNFILGLHSGLRYIVLLLLAVAIILSITALFGKKDYTQTNRKINFFAMIATHTQLLAGLILCFVSPFVQYGNMGDAMKDTVVRYWTVEHAVLMLFAVALITIGHAKSKRGDIAINKHRAIALYYGLAVLVIVVAIYQSGRPLLGMSIGNS</sequence>
<reference evidence="3" key="1">
    <citation type="submission" date="2017-02" db="EMBL/GenBank/DDBJ databases">
        <authorList>
            <person name="Varghese N."/>
            <person name="Submissions S."/>
        </authorList>
    </citation>
    <scope>NUCLEOTIDE SEQUENCE [LARGE SCALE GENOMIC DNA]</scope>
    <source>
        <strain evidence="3">DSM 22385</strain>
    </source>
</reference>